<feature type="signal peptide" evidence="5">
    <location>
        <begin position="1"/>
        <end position="22"/>
    </location>
</feature>
<keyword evidence="3" id="KW-1133">Transmembrane helix</keyword>
<dbReference type="NCBIfam" id="TIGR01352">
    <property type="entry name" value="tonB_Cterm"/>
    <property type="match status" value="1"/>
</dbReference>
<dbReference type="EMBL" id="SMDR01000001">
    <property type="protein sequence ID" value="TNJ35247.1"/>
    <property type="molecule type" value="Genomic_DNA"/>
</dbReference>
<evidence type="ECO:0000313" key="7">
    <source>
        <dbReference type="EMBL" id="TNJ35247.1"/>
    </source>
</evidence>
<evidence type="ECO:0000256" key="1">
    <source>
        <dbReference type="ARBA" id="ARBA00004167"/>
    </source>
</evidence>
<keyword evidence="8" id="KW-1185">Reference proteome</keyword>
<dbReference type="OrthoDB" id="5966239at2"/>
<evidence type="ECO:0000256" key="2">
    <source>
        <dbReference type="ARBA" id="ARBA00022692"/>
    </source>
</evidence>
<dbReference type="Gene3D" id="3.30.1150.10">
    <property type="match status" value="1"/>
</dbReference>
<feature type="domain" description="TonB C-terminal" evidence="6">
    <location>
        <begin position="29"/>
        <end position="124"/>
    </location>
</feature>
<dbReference type="SUPFAM" id="SSF74653">
    <property type="entry name" value="TolA/TonB C-terminal domain"/>
    <property type="match status" value="1"/>
</dbReference>
<evidence type="ECO:0000256" key="5">
    <source>
        <dbReference type="SAM" id="SignalP"/>
    </source>
</evidence>
<evidence type="ECO:0000259" key="6">
    <source>
        <dbReference type="PROSITE" id="PS52015"/>
    </source>
</evidence>
<comment type="subcellular location">
    <subcellularLocation>
        <location evidence="1">Membrane</location>
        <topology evidence="1">Single-pass membrane protein</topology>
    </subcellularLocation>
</comment>
<protein>
    <submittedName>
        <fullName evidence="7">Energy transducer TonB</fullName>
    </submittedName>
</protein>
<keyword evidence="2" id="KW-0812">Transmembrane</keyword>
<keyword evidence="5" id="KW-0732">Signal</keyword>
<feature type="chain" id="PRO_5023032308" evidence="5">
    <location>
        <begin position="23"/>
        <end position="266"/>
    </location>
</feature>
<dbReference type="Pfam" id="PF03544">
    <property type="entry name" value="TonB_C"/>
    <property type="match status" value="1"/>
</dbReference>
<sequence length="266" mass="29477">MTPFFALWLALAVAPAPVPVAASETDAAADLSACPPPVRGLPRYPMDALRANRSGVTLVLARIDACGRVVESRIHTPSGHPQMDEAAHDAVKGWVLSPAERERIGGEWVKLPVKFGGVTTYYPKRVDWPESHRRPHYVADPGGIGYPDLAAFYAARRLAVLRPLKSPYARVTDRIGTRVLTSFYPDVEDDRTFWMYFTQLDEPLRIAAGKRTIESRVVAVARYRLDESAQRPIVQVGLLCDLEPGACDELRAFLLEGLPIARPPRR</sequence>
<keyword evidence="4" id="KW-0472">Membrane</keyword>
<dbReference type="GO" id="GO:0055085">
    <property type="term" value="P:transmembrane transport"/>
    <property type="evidence" value="ECO:0007669"/>
    <property type="project" value="InterPro"/>
</dbReference>
<proteinExistence type="predicted"/>
<evidence type="ECO:0000256" key="4">
    <source>
        <dbReference type="ARBA" id="ARBA00023136"/>
    </source>
</evidence>
<accession>A0A5C4RX11</accession>
<gene>
    <name evidence="7" type="ORF">E1B00_05685</name>
</gene>
<evidence type="ECO:0000256" key="3">
    <source>
        <dbReference type="ARBA" id="ARBA00022989"/>
    </source>
</evidence>
<name>A0A5C4RX11_9GAMM</name>
<dbReference type="AlphaFoldDB" id="A0A5C4RX11"/>
<dbReference type="RefSeq" id="WP_139446500.1">
    <property type="nucleotide sequence ID" value="NZ_SMDR01000001.1"/>
</dbReference>
<organism evidence="7 8">
    <name type="scientific">Arenimonas terrae</name>
    <dbReference type="NCBI Taxonomy" id="2546226"/>
    <lineage>
        <taxon>Bacteria</taxon>
        <taxon>Pseudomonadati</taxon>
        <taxon>Pseudomonadota</taxon>
        <taxon>Gammaproteobacteria</taxon>
        <taxon>Lysobacterales</taxon>
        <taxon>Lysobacteraceae</taxon>
        <taxon>Arenimonas</taxon>
    </lineage>
</organism>
<dbReference type="InterPro" id="IPR037682">
    <property type="entry name" value="TonB_C"/>
</dbReference>
<dbReference type="GO" id="GO:0016020">
    <property type="term" value="C:membrane"/>
    <property type="evidence" value="ECO:0007669"/>
    <property type="project" value="UniProtKB-SubCell"/>
</dbReference>
<dbReference type="PROSITE" id="PS52015">
    <property type="entry name" value="TONB_CTD"/>
    <property type="match status" value="1"/>
</dbReference>
<dbReference type="InterPro" id="IPR006260">
    <property type="entry name" value="TonB/TolA_C"/>
</dbReference>
<dbReference type="Proteomes" id="UP000305760">
    <property type="component" value="Unassembled WGS sequence"/>
</dbReference>
<comment type="caution">
    <text evidence="7">The sequence shown here is derived from an EMBL/GenBank/DDBJ whole genome shotgun (WGS) entry which is preliminary data.</text>
</comment>
<reference evidence="7 8" key="1">
    <citation type="submission" date="2019-03" db="EMBL/GenBank/DDBJ databases">
        <title>Arenimonas daejeonensis sp. nov., isolated from compost.</title>
        <authorList>
            <person name="Jeon C.O."/>
        </authorList>
    </citation>
    <scope>NUCLEOTIDE SEQUENCE [LARGE SCALE GENOMIC DNA]</scope>
    <source>
        <strain evidence="7 8">R29</strain>
    </source>
</reference>
<evidence type="ECO:0000313" key="8">
    <source>
        <dbReference type="Proteomes" id="UP000305760"/>
    </source>
</evidence>